<dbReference type="PROSITE" id="PS50888">
    <property type="entry name" value="BHLH"/>
    <property type="match status" value="1"/>
</dbReference>
<comment type="caution">
    <text evidence="8">The sequence shown here is derived from an EMBL/GenBank/DDBJ whole genome shotgun (WGS) entry which is preliminary data.</text>
</comment>
<feature type="domain" description="BHLH" evidence="7">
    <location>
        <begin position="216"/>
        <end position="265"/>
    </location>
</feature>
<dbReference type="GO" id="GO:0003677">
    <property type="term" value="F:DNA binding"/>
    <property type="evidence" value="ECO:0007669"/>
    <property type="project" value="UniProtKB-KW"/>
</dbReference>
<feature type="compositionally biased region" description="Polar residues" evidence="6">
    <location>
        <begin position="388"/>
        <end position="403"/>
    </location>
</feature>
<dbReference type="GO" id="GO:0046983">
    <property type="term" value="F:protein dimerization activity"/>
    <property type="evidence" value="ECO:0007669"/>
    <property type="project" value="InterPro"/>
</dbReference>
<dbReference type="PANTHER" id="PTHR45844:SF2">
    <property type="entry name" value="TRANSCRIPTION FACTOR BHLH30"/>
    <property type="match status" value="1"/>
</dbReference>
<evidence type="ECO:0000259" key="7">
    <source>
        <dbReference type="PROSITE" id="PS50888"/>
    </source>
</evidence>
<name>A0A445F712_GLYSO</name>
<evidence type="ECO:0000256" key="1">
    <source>
        <dbReference type="ARBA" id="ARBA00004123"/>
    </source>
</evidence>
<proteinExistence type="predicted"/>
<dbReference type="SUPFAM" id="SSF47459">
    <property type="entry name" value="HLH, helix-loop-helix DNA-binding domain"/>
    <property type="match status" value="1"/>
</dbReference>
<dbReference type="InterPro" id="IPR011598">
    <property type="entry name" value="bHLH_dom"/>
</dbReference>
<sequence length="403" mass="45077">MGREREVGVECVPRHNDYMVLGKHKGWRGHSKSIEERGGGLTEEATTATAAIDPREMIQEDQGQCSSQAINNYHQAYQEQLLLQQQMQQQQQQQQQNNDIFGGGLNMYPGGEVSQIMHHHHHQPWSMTMPHHHHHHHQVHDPFLVPPQTSPYASLFNRRGPSLQFAYDHGSSSDHLRIISESFVGPVVQPGSAPFGLQTELAKMTAQEIMEAKALAASKSHSEAERRRRERINNHLAKLRSLLPSTTKTDKASLLAEVIQHVKELKRQTSLIAETSPVPTEADELTVVDEADEDGNSVIKASLCCEDRSDLFPELIKTLKALRLRTLKAEITTLGGRVKNVLFITGEETDSSSSEDHSQQQQQCCISSIQEALKAVMEKSVGDHHESASANIKRQRTNIISMS</sequence>
<organism evidence="8 9">
    <name type="scientific">Glycine soja</name>
    <name type="common">Wild soybean</name>
    <dbReference type="NCBI Taxonomy" id="3848"/>
    <lineage>
        <taxon>Eukaryota</taxon>
        <taxon>Viridiplantae</taxon>
        <taxon>Streptophyta</taxon>
        <taxon>Embryophyta</taxon>
        <taxon>Tracheophyta</taxon>
        <taxon>Spermatophyta</taxon>
        <taxon>Magnoliopsida</taxon>
        <taxon>eudicotyledons</taxon>
        <taxon>Gunneridae</taxon>
        <taxon>Pentapetalae</taxon>
        <taxon>rosids</taxon>
        <taxon>fabids</taxon>
        <taxon>Fabales</taxon>
        <taxon>Fabaceae</taxon>
        <taxon>Papilionoideae</taxon>
        <taxon>50 kb inversion clade</taxon>
        <taxon>NPAAA clade</taxon>
        <taxon>indigoferoid/millettioid clade</taxon>
        <taxon>Phaseoleae</taxon>
        <taxon>Glycine</taxon>
        <taxon>Glycine subgen. Soja</taxon>
    </lineage>
</organism>
<keyword evidence="9" id="KW-1185">Reference proteome</keyword>
<protein>
    <submittedName>
        <fullName evidence="8">Transcription factor bHLH30 isoform B</fullName>
    </submittedName>
</protein>
<keyword evidence="4" id="KW-0804">Transcription</keyword>
<dbReference type="Pfam" id="PF00010">
    <property type="entry name" value="HLH"/>
    <property type="match status" value="1"/>
</dbReference>
<comment type="subcellular location">
    <subcellularLocation>
        <location evidence="1">Nucleus</location>
    </subcellularLocation>
</comment>
<evidence type="ECO:0000256" key="5">
    <source>
        <dbReference type="ARBA" id="ARBA00023242"/>
    </source>
</evidence>
<dbReference type="EMBL" id="QZWG01000020">
    <property type="protein sequence ID" value="RZB44622.1"/>
    <property type="molecule type" value="Genomic_DNA"/>
</dbReference>
<evidence type="ECO:0000256" key="3">
    <source>
        <dbReference type="ARBA" id="ARBA00023125"/>
    </source>
</evidence>
<evidence type="ECO:0000256" key="4">
    <source>
        <dbReference type="ARBA" id="ARBA00023163"/>
    </source>
</evidence>
<dbReference type="SMART" id="SM00353">
    <property type="entry name" value="HLH"/>
    <property type="match status" value="1"/>
</dbReference>
<keyword evidence="3" id="KW-0238">DNA-binding</keyword>
<dbReference type="GO" id="GO:0005634">
    <property type="term" value="C:nucleus"/>
    <property type="evidence" value="ECO:0007669"/>
    <property type="project" value="UniProtKB-SubCell"/>
</dbReference>
<dbReference type="FunFam" id="4.10.280.10:FF:000070">
    <property type="entry name" value="transcription factor bHLH30"/>
    <property type="match status" value="1"/>
</dbReference>
<reference evidence="8 9" key="1">
    <citation type="submission" date="2018-09" db="EMBL/GenBank/DDBJ databases">
        <title>A high-quality reference genome of wild soybean provides a powerful tool to mine soybean genomes.</title>
        <authorList>
            <person name="Xie M."/>
            <person name="Chung C.Y.L."/>
            <person name="Li M.-W."/>
            <person name="Wong F.-L."/>
            <person name="Chan T.-F."/>
            <person name="Lam H.-M."/>
        </authorList>
    </citation>
    <scope>NUCLEOTIDE SEQUENCE [LARGE SCALE GENOMIC DNA]</scope>
    <source>
        <strain evidence="9">cv. W05</strain>
        <tissue evidence="8">Hypocotyl of etiolated seedlings</tissue>
    </source>
</reference>
<keyword evidence="2" id="KW-0805">Transcription regulation</keyword>
<evidence type="ECO:0000256" key="2">
    <source>
        <dbReference type="ARBA" id="ARBA00023015"/>
    </source>
</evidence>
<dbReference type="InterPro" id="IPR045847">
    <property type="entry name" value="AIG1-like"/>
</dbReference>
<dbReference type="Proteomes" id="UP000289340">
    <property type="component" value="Chromosome 20"/>
</dbReference>
<dbReference type="CDD" id="cd11455">
    <property type="entry name" value="bHLH_AtAIG1_like"/>
    <property type="match status" value="1"/>
</dbReference>
<gene>
    <name evidence="8" type="ORF">D0Y65_054514</name>
</gene>
<dbReference type="CDD" id="cd04873">
    <property type="entry name" value="ACT_UUR-ACR-like"/>
    <property type="match status" value="1"/>
</dbReference>
<keyword evidence="5" id="KW-0539">Nucleus</keyword>
<evidence type="ECO:0000256" key="6">
    <source>
        <dbReference type="SAM" id="MobiDB-lite"/>
    </source>
</evidence>
<feature type="region of interest" description="Disordered" evidence="6">
    <location>
        <begin position="382"/>
        <end position="403"/>
    </location>
</feature>
<dbReference type="PANTHER" id="PTHR45844">
    <property type="entry name" value="TRANSCRIPTION FACTOR BHLH30"/>
    <property type="match status" value="1"/>
</dbReference>
<dbReference type="AlphaFoldDB" id="A0A445F712"/>
<dbReference type="InterPro" id="IPR036638">
    <property type="entry name" value="HLH_DNA-bd_sf"/>
</dbReference>
<evidence type="ECO:0000313" key="9">
    <source>
        <dbReference type="Proteomes" id="UP000289340"/>
    </source>
</evidence>
<evidence type="ECO:0000313" key="8">
    <source>
        <dbReference type="EMBL" id="RZB44622.1"/>
    </source>
</evidence>
<dbReference type="Gene3D" id="4.10.280.10">
    <property type="entry name" value="Helix-loop-helix DNA-binding domain"/>
    <property type="match status" value="1"/>
</dbReference>
<accession>A0A445F712</accession>
<dbReference type="GO" id="GO:0003700">
    <property type="term" value="F:DNA-binding transcription factor activity"/>
    <property type="evidence" value="ECO:0007669"/>
    <property type="project" value="InterPro"/>
</dbReference>